<sequence>MCLTNMGSHSSAAARVFNITELHEKILVHLSPLDLLHVRRVARTWEENIRGSAVVQRIIYPEPITTEVAWIVDFSTDRDGPLDKHVIGVEVHDVVSMTMDDAMHYYPNAAISRSATFNELLFRRCRLPKMKSRDTAGARITRGELLTLTEQANKTLFADERSLSCDEMLLVDITLDEVEVMVSCGCLGSLSSSNCRNRLVYTRVHNKSGLRVKDIRKHIRQICPISRPESFRFPETLGNSFAFVNISKNGIVFPNEVEAHWIKQNLKLDVKWSR</sequence>
<dbReference type="AlphaFoldDB" id="A0A139GWP6"/>
<evidence type="ECO:0000313" key="2">
    <source>
        <dbReference type="Proteomes" id="UP000070133"/>
    </source>
</evidence>
<gene>
    <name evidence="1" type="ORF">AC578_2236</name>
</gene>
<dbReference type="Proteomes" id="UP000070133">
    <property type="component" value="Unassembled WGS sequence"/>
</dbReference>
<protein>
    <recommendedName>
        <fullName evidence="3">F-box domain-containing protein</fullName>
    </recommendedName>
</protein>
<comment type="caution">
    <text evidence="1">The sequence shown here is derived from an EMBL/GenBank/DDBJ whole genome shotgun (WGS) entry which is preliminary data.</text>
</comment>
<organism evidence="1 2">
    <name type="scientific">Pseudocercospora eumusae</name>
    <dbReference type="NCBI Taxonomy" id="321146"/>
    <lineage>
        <taxon>Eukaryota</taxon>
        <taxon>Fungi</taxon>
        <taxon>Dikarya</taxon>
        <taxon>Ascomycota</taxon>
        <taxon>Pezizomycotina</taxon>
        <taxon>Dothideomycetes</taxon>
        <taxon>Dothideomycetidae</taxon>
        <taxon>Mycosphaerellales</taxon>
        <taxon>Mycosphaerellaceae</taxon>
        <taxon>Pseudocercospora</taxon>
    </lineage>
</organism>
<dbReference type="OrthoDB" id="3650038at2759"/>
<proteinExistence type="predicted"/>
<evidence type="ECO:0008006" key="3">
    <source>
        <dbReference type="Google" id="ProtNLM"/>
    </source>
</evidence>
<accession>A0A139GWP6</accession>
<evidence type="ECO:0000313" key="1">
    <source>
        <dbReference type="EMBL" id="KXS94627.1"/>
    </source>
</evidence>
<dbReference type="EMBL" id="LFZN01000272">
    <property type="protein sequence ID" value="KXS94627.1"/>
    <property type="molecule type" value="Genomic_DNA"/>
</dbReference>
<name>A0A139GWP6_9PEZI</name>
<keyword evidence="2" id="KW-1185">Reference proteome</keyword>
<reference evidence="1 2" key="1">
    <citation type="submission" date="2015-07" db="EMBL/GenBank/DDBJ databases">
        <title>Comparative genomics of the Sigatoka disease complex on banana suggests a link between parallel evolutionary changes in Pseudocercospora fijiensis and Pseudocercospora eumusae and increased virulence on the banana host.</title>
        <authorList>
            <person name="Chang T.-C."/>
            <person name="Salvucci A."/>
            <person name="Crous P.W."/>
            <person name="Stergiopoulos I."/>
        </authorList>
    </citation>
    <scope>NUCLEOTIDE SEQUENCE [LARGE SCALE GENOMIC DNA]</scope>
    <source>
        <strain evidence="1 2">CBS 114824</strain>
    </source>
</reference>